<dbReference type="Proteomes" id="UP000681722">
    <property type="component" value="Unassembled WGS sequence"/>
</dbReference>
<keyword evidence="3" id="KW-0645">Protease</keyword>
<dbReference type="OrthoDB" id="65596at2759"/>
<accession>A0A815JMP9</accession>
<evidence type="ECO:0000313" key="9">
    <source>
        <dbReference type="Proteomes" id="UP000663829"/>
    </source>
</evidence>
<evidence type="ECO:0000259" key="6">
    <source>
        <dbReference type="Pfam" id="PF20266"/>
    </source>
</evidence>
<keyword evidence="2 3" id="KW-0378">Hydrolase</keyword>
<name>A0A815JMP9_9BILA</name>
<dbReference type="Gene3D" id="1.10.1410.40">
    <property type="match status" value="1"/>
</dbReference>
<dbReference type="Pfam" id="PF03281">
    <property type="entry name" value="Mab-21"/>
    <property type="match status" value="1"/>
</dbReference>
<keyword evidence="9" id="KW-1185">Reference proteome</keyword>
<dbReference type="InterPro" id="IPR038765">
    <property type="entry name" value="Papain-like_cys_pep_sf"/>
</dbReference>
<dbReference type="GO" id="GO:0005829">
    <property type="term" value="C:cytosol"/>
    <property type="evidence" value="ECO:0007669"/>
    <property type="project" value="TreeGrafter"/>
</dbReference>
<dbReference type="GO" id="GO:0005634">
    <property type="term" value="C:nucleus"/>
    <property type="evidence" value="ECO:0007669"/>
    <property type="project" value="TreeGrafter"/>
</dbReference>
<dbReference type="Proteomes" id="UP000663829">
    <property type="component" value="Unassembled WGS sequence"/>
</dbReference>
<dbReference type="GO" id="GO:0036503">
    <property type="term" value="P:ERAD pathway"/>
    <property type="evidence" value="ECO:0007669"/>
    <property type="project" value="TreeGrafter"/>
</dbReference>
<sequence length="867" mass="101547">MSIPAILDKLKSLFENTEQFAQELREVPFVLPSYCTFRSQIIVIFELAMLIASPCCGIPIHSEISSRLIAFSEFIDKHKHLINPFCAELANYLDNIKPYEIDIDHVPAIRLNFWPKILNPFIDRITKNRPDVLEPIMKSIVFVVPKWSKITPEHEAHFEFRYSFSDIEKTIAQLRSDVEKSLNKIAKSLYYEILSKANDVQVGEQYLPSYFAKTTALWICEQENLTELYQNEPNKDIFFQSLAEKWRQYAIRCLKDHCCKHYFTEDINILQLYEDELMKLALEKLENWTYRSSVTPPRDYFEYDPMPSEESKIFLQGAKKFVLDPVAEFELKSDIRELENKYFLKTNLSDINVTRYLETLSLVPLKIDKWINYIDYLQSYRSNEQPLRLITVNLSDVTFSHFIFTLPVVLYILFQFDIYFDTLELDENRFITTSDIFIDQMFNMFDVHFKENLKTLDPDLCVIANAGNLPKVAGQEINEKLRDNLHFKGKDIDSLSFDLFSAEREQQSEPEYSSLQEFVMDMICDVLSWIDNKTTVNQDPFNYLRKTLENVGLKNISSQLSKIIFDDIFREDASNDQFLEELSLEIKVFTGVSLEQFKIILSFMIELLGNLMLSMMDIFFDKDEELKILTTIGNYFYILSAIFESSITNSLTNQRILGLADIWAQRQLGVYTTKAFSKSAFVKFGLKNGLYNLKENQQLRDLVALQIRDNPKLHQLLDKPANYYIKWIRQPQSWGGFIELSILSRWFRVEFVTIDMKANSSNRGGKYIYGNDKNECTDKRIYLVYTGDHYDPLYISMISQPYRQKQNDTLTKYPKEAMFSKTDTSKSLGKIDMLIDSYITSQIHSTDLKPVNITMYDDNVTDLMLML</sequence>
<evidence type="ECO:0000256" key="3">
    <source>
        <dbReference type="RuleBase" id="RU367104"/>
    </source>
</evidence>
<feature type="domain" description="Mab-21-like HhH/H2TH-like" evidence="6">
    <location>
        <begin position="195"/>
        <end position="286"/>
    </location>
</feature>
<dbReference type="EMBL" id="CAJNOQ010016496">
    <property type="protein sequence ID" value="CAF1382019.1"/>
    <property type="molecule type" value="Genomic_DNA"/>
</dbReference>
<comment type="caution">
    <text evidence="7">The sequence shown here is derived from an EMBL/GenBank/DDBJ whole genome shotgun (WGS) entry which is preliminary data.</text>
</comment>
<dbReference type="GO" id="GO:0004843">
    <property type="term" value="F:cysteine-type deubiquitinase activity"/>
    <property type="evidence" value="ECO:0007669"/>
    <property type="project" value="UniProtKB-UniRule"/>
</dbReference>
<comment type="subcellular location">
    <subcellularLocation>
        <location evidence="3">Cytoplasm</location>
    </subcellularLocation>
</comment>
<gene>
    <name evidence="7" type="ORF">GPM918_LOCUS32376</name>
    <name evidence="8" type="ORF">SRO942_LOCUS33046</name>
</gene>
<protein>
    <recommendedName>
        <fullName evidence="3">Ubiquitin thioesterase OTU</fullName>
        <ecNumber evidence="3">3.4.19.12</ecNumber>
    </recommendedName>
</protein>
<evidence type="ECO:0000313" key="7">
    <source>
        <dbReference type="EMBL" id="CAF1382019.1"/>
    </source>
</evidence>
<evidence type="ECO:0000256" key="2">
    <source>
        <dbReference type="ARBA" id="ARBA00022801"/>
    </source>
</evidence>
<evidence type="ECO:0000256" key="1">
    <source>
        <dbReference type="ARBA" id="ARBA00000707"/>
    </source>
</evidence>
<dbReference type="InterPro" id="IPR003323">
    <property type="entry name" value="OTU_dom"/>
</dbReference>
<dbReference type="PANTHER" id="PTHR13312:SF0">
    <property type="entry name" value="UBIQUITIN THIOESTERASE OTU1"/>
    <property type="match status" value="1"/>
</dbReference>
<dbReference type="InterPro" id="IPR046903">
    <property type="entry name" value="Mab-21-like_nuc_Trfase"/>
</dbReference>
<comment type="catalytic activity">
    <reaction evidence="1 3">
        <text>Thiol-dependent hydrolysis of ester, thioester, amide, peptide and isopeptide bonds formed by the C-terminal Gly of ubiquitin (a 76-residue protein attached to proteins as an intracellular targeting signal).</text>
        <dbReference type="EC" id="3.4.19.12"/>
    </reaction>
</comment>
<organism evidence="7 9">
    <name type="scientific">Didymodactylos carnosus</name>
    <dbReference type="NCBI Taxonomy" id="1234261"/>
    <lineage>
        <taxon>Eukaryota</taxon>
        <taxon>Metazoa</taxon>
        <taxon>Spiralia</taxon>
        <taxon>Gnathifera</taxon>
        <taxon>Rotifera</taxon>
        <taxon>Eurotatoria</taxon>
        <taxon>Bdelloidea</taxon>
        <taxon>Philodinida</taxon>
        <taxon>Philodinidae</taxon>
        <taxon>Didymodactylos</taxon>
    </lineage>
</organism>
<reference evidence="7" key="1">
    <citation type="submission" date="2021-02" db="EMBL/GenBank/DDBJ databases">
        <authorList>
            <person name="Nowell W R."/>
        </authorList>
    </citation>
    <scope>NUCLEOTIDE SEQUENCE</scope>
</reference>
<dbReference type="SUPFAM" id="SSF54001">
    <property type="entry name" value="Cysteine proteinases"/>
    <property type="match status" value="1"/>
</dbReference>
<proteinExistence type="predicted"/>
<keyword evidence="3" id="KW-0963">Cytoplasm</keyword>
<dbReference type="GO" id="GO:0016579">
    <property type="term" value="P:protein deubiquitination"/>
    <property type="evidence" value="ECO:0007669"/>
    <property type="project" value="TreeGrafter"/>
</dbReference>
<dbReference type="Gene3D" id="3.90.70.80">
    <property type="match status" value="1"/>
</dbReference>
<dbReference type="AlphaFoldDB" id="A0A815JMP9"/>
<dbReference type="PANTHER" id="PTHR13312">
    <property type="entry name" value="HIV-INDUCED PROTEIN-7-LIKE PROTEASE"/>
    <property type="match status" value="1"/>
</dbReference>
<evidence type="ECO:0000313" key="8">
    <source>
        <dbReference type="EMBL" id="CAF4277361.1"/>
    </source>
</evidence>
<evidence type="ECO:0000259" key="4">
    <source>
        <dbReference type="Pfam" id="PF02338"/>
    </source>
</evidence>
<feature type="domain" description="Mab-21-like nucleotidyltransferase" evidence="5">
    <location>
        <begin position="99"/>
        <end position="171"/>
    </location>
</feature>
<dbReference type="EMBL" id="CAJOBC010081899">
    <property type="protein sequence ID" value="CAF4277361.1"/>
    <property type="molecule type" value="Genomic_DNA"/>
</dbReference>
<comment type="function">
    <text evidence="3">Hydrolase that can remove conjugated ubiquitin from proteins and may therefore play an important regulatory role at the level of protein turnover by preventing degradation.</text>
</comment>
<dbReference type="Pfam" id="PF02338">
    <property type="entry name" value="OTU"/>
    <property type="match status" value="1"/>
</dbReference>
<keyword evidence="3" id="KW-0833">Ubl conjugation pathway</keyword>
<dbReference type="Pfam" id="PF20266">
    <property type="entry name" value="Mab-21_C"/>
    <property type="match status" value="1"/>
</dbReference>
<dbReference type="InterPro" id="IPR046906">
    <property type="entry name" value="Mab-21_HhH/H2TH-like"/>
</dbReference>
<evidence type="ECO:0000259" key="5">
    <source>
        <dbReference type="Pfam" id="PF03281"/>
    </source>
</evidence>
<dbReference type="EC" id="3.4.19.12" evidence="3"/>
<feature type="domain" description="OTU" evidence="4">
    <location>
        <begin position="694"/>
        <end position="790"/>
    </location>
</feature>
<keyword evidence="3" id="KW-0788">Thiol protease</keyword>
<dbReference type="GO" id="GO:0030968">
    <property type="term" value="P:endoplasmic reticulum unfolded protein response"/>
    <property type="evidence" value="ECO:0007669"/>
    <property type="project" value="TreeGrafter"/>
</dbReference>